<dbReference type="EC" id="3.4.-.-" evidence="2"/>
<dbReference type="EMBL" id="CP130318">
    <property type="protein sequence ID" value="WNQ13380.1"/>
    <property type="molecule type" value="Genomic_DNA"/>
</dbReference>
<evidence type="ECO:0000256" key="1">
    <source>
        <dbReference type="SAM" id="Phobius"/>
    </source>
</evidence>
<dbReference type="PANTHER" id="PTHR36844">
    <property type="entry name" value="PROTEASE PRSW"/>
    <property type="match status" value="1"/>
</dbReference>
<proteinExistence type="predicted"/>
<protein>
    <submittedName>
        <fullName evidence="2">PrsW family glutamic-type intramembrane protease</fullName>
        <ecNumber evidence="2">3.4.-.-</ecNumber>
    </submittedName>
</protein>
<feature type="transmembrane region" description="Helical" evidence="1">
    <location>
        <begin position="272"/>
        <end position="291"/>
    </location>
</feature>
<dbReference type="InterPro" id="IPR026898">
    <property type="entry name" value="PrsW"/>
</dbReference>
<feature type="transmembrane region" description="Helical" evidence="1">
    <location>
        <begin position="297"/>
        <end position="315"/>
    </location>
</feature>
<evidence type="ECO:0000313" key="3">
    <source>
        <dbReference type="Proteomes" id="UP001305702"/>
    </source>
</evidence>
<dbReference type="GO" id="GO:0008233">
    <property type="term" value="F:peptidase activity"/>
    <property type="evidence" value="ECO:0007669"/>
    <property type="project" value="UniProtKB-KW"/>
</dbReference>
<keyword evidence="2" id="KW-0378">Hydrolase</keyword>
<dbReference type="PANTHER" id="PTHR36844:SF1">
    <property type="entry name" value="PROTEASE PRSW"/>
    <property type="match status" value="1"/>
</dbReference>
<name>A0AA96LHG3_9BACL</name>
<feature type="transmembrane region" description="Helical" evidence="1">
    <location>
        <begin position="76"/>
        <end position="97"/>
    </location>
</feature>
<feature type="transmembrane region" description="Helical" evidence="1">
    <location>
        <begin position="137"/>
        <end position="159"/>
    </location>
</feature>
<reference evidence="2 3" key="1">
    <citation type="submission" date="2022-02" db="EMBL/GenBank/DDBJ databases">
        <title>Paenibacillus sp. MBLB1776 Whole Genome Shotgun Sequencing.</title>
        <authorList>
            <person name="Hwang C.Y."/>
            <person name="Cho E.-S."/>
            <person name="Seo M.-J."/>
        </authorList>
    </citation>
    <scope>NUCLEOTIDE SEQUENCE [LARGE SCALE GENOMIC DNA]</scope>
    <source>
        <strain evidence="2 3">MBLB1776</strain>
    </source>
</reference>
<dbReference type="Proteomes" id="UP001305702">
    <property type="component" value="Chromosome"/>
</dbReference>
<keyword evidence="1" id="KW-0472">Membrane</keyword>
<keyword evidence="2" id="KW-0645">Protease</keyword>
<feature type="transmembrane region" description="Helical" evidence="1">
    <location>
        <begin position="196"/>
        <end position="219"/>
    </location>
</feature>
<sequence length="350" mass="39106">METKERERHSAFYRMTHRDEEGVSHRETEELKRTNLFSEVFRRHTQEEAEKVFIVGTALTTPSLEEVAATWPKPWLFARVFLVAALSYLMLIAGLLLFGNLNFLPGLIVMGAFIVPFTILVFFWEMNAPQNIAIYKVVNVVFLGGILSLILALFLYQGFGDQDSVLVTGIAEEVAKVLAVVWFLRNRKYRYMLNGLLIGAAVGTGFAAFETAGYALRVALTSDLVSMLSTIFWRGVLAPGGHIVWAALAGAVLCQVKGSRPFEWTMLRDTRFVRMFVVVVLLHAAWDLPIANGFALPYVQIGLTVLSWAIALKIIRKGLKELADLRTEDVHEESGAAKAADREETVRPVL</sequence>
<gene>
    <name evidence="2" type="ORF">MJA45_10265</name>
</gene>
<dbReference type="AlphaFoldDB" id="A0AA96LHG3"/>
<evidence type="ECO:0000313" key="2">
    <source>
        <dbReference type="EMBL" id="WNQ13380.1"/>
    </source>
</evidence>
<keyword evidence="1" id="KW-1133">Transmembrane helix</keyword>
<feature type="transmembrane region" description="Helical" evidence="1">
    <location>
        <begin position="165"/>
        <end position="184"/>
    </location>
</feature>
<feature type="transmembrane region" description="Helical" evidence="1">
    <location>
        <begin position="103"/>
        <end position="125"/>
    </location>
</feature>
<accession>A0AA96LHG3</accession>
<dbReference type="KEGG" id="paun:MJA45_10265"/>
<dbReference type="RefSeq" id="WP_315607160.1">
    <property type="nucleotide sequence ID" value="NZ_CP130318.1"/>
</dbReference>
<dbReference type="Pfam" id="PF13367">
    <property type="entry name" value="PrsW-protease"/>
    <property type="match status" value="1"/>
</dbReference>
<keyword evidence="3" id="KW-1185">Reference proteome</keyword>
<feature type="transmembrane region" description="Helical" evidence="1">
    <location>
        <begin position="231"/>
        <end position="252"/>
    </location>
</feature>
<organism evidence="2 3">
    <name type="scientific">Paenibacillus aurantius</name>
    <dbReference type="NCBI Taxonomy" id="2918900"/>
    <lineage>
        <taxon>Bacteria</taxon>
        <taxon>Bacillati</taxon>
        <taxon>Bacillota</taxon>
        <taxon>Bacilli</taxon>
        <taxon>Bacillales</taxon>
        <taxon>Paenibacillaceae</taxon>
        <taxon>Paenibacillus</taxon>
    </lineage>
</organism>
<keyword evidence="1" id="KW-0812">Transmembrane</keyword>
<dbReference type="GO" id="GO:0006508">
    <property type="term" value="P:proteolysis"/>
    <property type="evidence" value="ECO:0007669"/>
    <property type="project" value="UniProtKB-KW"/>
</dbReference>